<accession>A0A9N9BFT6</accession>
<keyword evidence="6" id="KW-1185">Reference proteome</keyword>
<feature type="compositionally biased region" description="Basic and acidic residues" evidence="3">
    <location>
        <begin position="1"/>
        <end position="22"/>
    </location>
</feature>
<keyword evidence="1 2" id="KW-0694">RNA-binding</keyword>
<dbReference type="InterPro" id="IPR035979">
    <property type="entry name" value="RBD_domain_sf"/>
</dbReference>
<dbReference type="AlphaFoldDB" id="A0A9N9BFT6"/>
<dbReference type="CDD" id="cd12306">
    <property type="entry name" value="RRM_II_PABPs"/>
    <property type="match status" value="1"/>
</dbReference>
<dbReference type="Pfam" id="PF00076">
    <property type="entry name" value="RRM_1"/>
    <property type="match status" value="1"/>
</dbReference>
<dbReference type="InterPro" id="IPR000504">
    <property type="entry name" value="RRM_dom"/>
</dbReference>
<dbReference type="SUPFAM" id="SSF54928">
    <property type="entry name" value="RNA-binding domain, RBD"/>
    <property type="match status" value="1"/>
</dbReference>
<evidence type="ECO:0000259" key="4">
    <source>
        <dbReference type="PROSITE" id="PS50102"/>
    </source>
</evidence>
<dbReference type="InterPro" id="IPR012677">
    <property type="entry name" value="Nucleotide-bd_a/b_plait_sf"/>
</dbReference>
<evidence type="ECO:0000256" key="2">
    <source>
        <dbReference type="PROSITE-ProRule" id="PRU00176"/>
    </source>
</evidence>
<organism evidence="5 6">
    <name type="scientific">Paraglomus brasilianum</name>
    <dbReference type="NCBI Taxonomy" id="144538"/>
    <lineage>
        <taxon>Eukaryota</taxon>
        <taxon>Fungi</taxon>
        <taxon>Fungi incertae sedis</taxon>
        <taxon>Mucoromycota</taxon>
        <taxon>Glomeromycotina</taxon>
        <taxon>Glomeromycetes</taxon>
        <taxon>Paraglomerales</taxon>
        <taxon>Paraglomeraceae</taxon>
        <taxon>Paraglomus</taxon>
    </lineage>
</organism>
<dbReference type="SMART" id="SM00360">
    <property type="entry name" value="RRM"/>
    <property type="match status" value="1"/>
</dbReference>
<evidence type="ECO:0000313" key="5">
    <source>
        <dbReference type="EMBL" id="CAG8566432.1"/>
    </source>
</evidence>
<dbReference type="PROSITE" id="PS50102">
    <property type="entry name" value="RRM"/>
    <property type="match status" value="1"/>
</dbReference>
<gene>
    <name evidence="5" type="ORF">PBRASI_LOCUS5868</name>
</gene>
<comment type="caution">
    <text evidence="5">The sequence shown here is derived from an EMBL/GenBank/DDBJ whole genome shotgun (WGS) entry which is preliminary data.</text>
</comment>
<sequence>MSEEDHSVPKAEEIEVRVHEESDANPEDAEAVDYNATPEDLQAHFSSCGTINRVTILCDKWSGHPKGYAYVEFADPSLVANAMALNETLLRGRPIKDSIEVEGGAGQDGEGQVGFMDMGLIIVLLLEGVQGNVRIEELEKYRADCKSSTSRI</sequence>
<feature type="domain" description="RRM" evidence="4">
    <location>
        <begin position="32"/>
        <end position="102"/>
    </location>
</feature>
<dbReference type="GO" id="GO:0005737">
    <property type="term" value="C:cytoplasm"/>
    <property type="evidence" value="ECO:0007669"/>
    <property type="project" value="TreeGrafter"/>
</dbReference>
<dbReference type="Proteomes" id="UP000789739">
    <property type="component" value="Unassembled WGS sequence"/>
</dbReference>
<dbReference type="Gene3D" id="3.30.70.330">
    <property type="match status" value="1"/>
</dbReference>
<dbReference type="GO" id="GO:0008143">
    <property type="term" value="F:poly(A) binding"/>
    <property type="evidence" value="ECO:0007669"/>
    <property type="project" value="TreeGrafter"/>
</dbReference>
<protein>
    <submittedName>
        <fullName evidence="5">1729_t:CDS:1</fullName>
    </submittedName>
</protein>
<evidence type="ECO:0000256" key="1">
    <source>
        <dbReference type="ARBA" id="ARBA00022884"/>
    </source>
</evidence>
<evidence type="ECO:0000313" key="6">
    <source>
        <dbReference type="Proteomes" id="UP000789739"/>
    </source>
</evidence>
<dbReference type="PANTHER" id="PTHR23236">
    <property type="entry name" value="EUKARYOTIC TRANSLATION INITIATION FACTOR 4B/4H"/>
    <property type="match status" value="1"/>
</dbReference>
<proteinExistence type="predicted"/>
<dbReference type="PANTHER" id="PTHR23236:SF12">
    <property type="entry name" value="EUKARYOTIC INITIATION FACTOR 4B-RELATED"/>
    <property type="match status" value="1"/>
</dbReference>
<reference evidence="5" key="1">
    <citation type="submission" date="2021-06" db="EMBL/GenBank/DDBJ databases">
        <authorList>
            <person name="Kallberg Y."/>
            <person name="Tangrot J."/>
            <person name="Rosling A."/>
        </authorList>
    </citation>
    <scope>NUCLEOTIDE SEQUENCE</scope>
    <source>
        <strain evidence="5">BR232B</strain>
    </source>
</reference>
<feature type="region of interest" description="Disordered" evidence="3">
    <location>
        <begin position="1"/>
        <end position="29"/>
    </location>
</feature>
<evidence type="ECO:0000256" key="3">
    <source>
        <dbReference type="SAM" id="MobiDB-lite"/>
    </source>
</evidence>
<name>A0A9N9BFT6_9GLOM</name>
<dbReference type="OrthoDB" id="4726at2759"/>
<dbReference type="EMBL" id="CAJVPI010000726">
    <property type="protein sequence ID" value="CAG8566432.1"/>
    <property type="molecule type" value="Genomic_DNA"/>
</dbReference>